<dbReference type="AlphaFoldDB" id="A0A0C3QAW8"/>
<organism evidence="2 3">
    <name type="scientific">Tulasnella calospora MUT 4182</name>
    <dbReference type="NCBI Taxonomy" id="1051891"/>
    <lineage>
        <taxon>Eukaryota</taxon>
        <taxon>Fungi</taxon>
        <taxon>Dikarya</taxon>
        <taxon>Basidiomycota</taxon>
        <taxon>Agaricomycotina</taxon>
        <taxon>Agaricomycetes</taxon>
        <taxon>Cantharellales</taxon>
        <taxon>Tulasnellaceae</taxon>
        <taxon>Tulasnella</taxon>
    </lineage>
</organism>
<dbReference type="Proteomes" id="UP000054248">
    <property type="component" value="Unassembled WGS sequence"/>
</dbReference>
<evidence type="ECO:0000313" key="3">
    <source>
        <dbReference type="Proteomes" id="UP000054248"/>
    </source>
</evidence>
<accession>A0A0C3QAW8</accession>
<feature type="compositionally biased region" description="Polar residues" evidence="1">
    <location>
        <begin position="71"/>
        <end position="82"/>
    </location>
</feature>
<reference evidence="3" key="2">
    <citation type="submission" date="2015-01" db="EMBL/GenBank/DDBJ databases">
        <title>Evolutionary Origins and Diversification of the Mycorrhizal Mutualists.</title>
        <authorList>
            <consortium name="DOE Joint Genome Institute"/>
            <consortium name="Mycorrhizal Genomics Consortium"/>
            <person name="Kohler A."/>
            <person name="Kuo A."/>
            <person name="Nagy L.G."/>
            <person name="Floudas D."/>
            <person name="Copeland A."/>
            <person name="Barry K.W."/>
            <person name="Cichocki N."/>
            <person name="Veneault-Fourrey C."/>
            <person name="LaButti K."/>
            <person name="Lindquist E.A."/>
            <person name="Lipzen A."/>
            <person name="Lundell T."/>
            <person name="Morin E."/>
            <person name="Murat C."/>
            <person name="Riley R."/>
            <person name="Ohm R."/>
            <person name="Sun H."/>
            <person name="Tunlid A."/>
            <person name="Henrissat B."/>
            <person name="Grigoriev I.V."/>
            <person name="Hibbett D.S."/>
            <person name="Martin F."/>
        </authorList>
    </citation>
    <scope>NUCLEOTIDE SEQUENCE [LARGE SCALE GENOMIC DNA]</scope>
    <source>
        <strain evidence="3">MUT 4182</strain>
    </source>
</reference>
<gene>
    <name evidence="2" type="ORF">M407DRAFT_7211</name>
</gene>
<dbReference type="EMBL" id="KN823007">
    <property type="protein sequence ID" value="KIO27510.1"/>
    <property type="molecule type" value="Genomic_DNA"/>
</dbReference>
<feature type="compositionally biased region" description="Polar residues" evidence="1">
    <location>
        <begin position="1"/>
        <end position="10"/>
    </location>
</feature>
<proteinExistence type="predicted"/>
<name>A0A0C3QAW8_9AGAM</name>
<evidence type="ECO:0000256" key="1">
    <source>
        <dbReference type="SAM" id="MobiDB-lite"/>
    </source>
</evidence>
<reference evidence="2 3" key="1">
    <citation type="submission" date="2014-04" db="EMBL/GenBank/DDBJ databases">
        <authorList>
            <consortium name="DOE Joint Genome Institute"/>
            <person name="Kuo A."/>
            <person name="Girlanda M."/>
            <person name="Perotto S."/>
            <person name="Kohler A."/>
            <person name="Nagy L.G."/>
            <person name="Floudas D."/>
            <person name="Copeland A."/>
            <person name="Barry K.W."/>
            <person name="Cichocki N."/>
            <person name="Veneault-Fourrey C."/>
            <person name="LaButti K."/>
            <person name="Lindquist E.A."/>
            <person name="Lipzen A."/>
            <person name="Lundell T."/>
            <person name="Morin E."/>
            <person name="Murat C."/>
            <person name="Sun H."/>
            <person name="Tunlid A."/>
            <person name="Henrissat B."/>
            <person name="Grigoriev I.V."/>
            <person name="Hibbett D.S."/>
            <person name="Martin F."/>
            <person name="Nordberg H.P."/>
            <person name="Cantor M.N."/>
            <person name="Hua S.X."/>
        </authorList>
    </citation>
    <scope>NUCLEOTIDE SEQUENCE [LARGE SCALE GENOMIC DNA]</scope>
    <source>
        <strain evidence="2 3">MUT 4182</strain>
    </source>
</reference>
<keyword evidence="3" id="KW-1185">Reference proteome</keyword>
<dbReference type="HOGENOM" id="CLU_1856770_0_0_1"/>
<feature type="region of interest" description="Disordered" evidence="1">
    <location>
        <begin position="63"/>
        <end position="82"/>
    </location>
</feature>
<feature type="region of interest" description="Disordered" evidence="1">
    <location>
        <begin position="1"/>
        <end position="53"/>
    </location>
</feature>
<sequence length="138" mass="15055">MGLTKPSSASPFGVSARDLNSKARNVPPSERASRQDSRSVTPVASPHPNSKRWVLGFTSSAKTLESKKPDSTTPFRSPGSNNLGAGWCWEFAVLLGMRYLGPVEVEYRRLPSSSYRPEIGWRLEGLSKCQVDAAGDLM</sequence>
<evidence type="ECO:0000313" key="2">
    <source>
        <dbReference type="EMBL" id="KIO27510.1"/>
    </source>
</evidence>
<protein>
    <submittedName>
        <fullName evidence="2">Uncharacterized protein</fullName>
    </submittedName>
</protein>